<evidence type="ECO:0000256" key="10">
    <source>
        <dbReference type="ARBA" id="ARBA00048635"/>
    </source>
</evidence>
<comment type="similarity">
    <text evidence="1 12">Belongs to the methyltransferase TRM13 family.</text>
</comment>
<dbReference type="AlphaFoldDB" id="A0A9R1TTZ4"/>
<proteinExistence type="inferred from homology"/>
<evidence type="ECO:0000256" key="3">
    <source>
        <dbReference type="ARBA" id="ARBA00022679"/>
    </source>
</evidence>
<dbReference type="Pfam" id="PF11722">
    <property type="entry name" value="zf-TRM13_CCCH"/>
    <property type="match status" value="1"/>
</dbReference>
<evidence type="ECO:0000256" key="6">
    <source>
        <dbReference type="ARBA" id="ARBA00022723"/>
    </source>
</evidence>
<dbReference type="Proteomes" id="UP000694866">
    <property type="component" value="Unplaced"/>
</dbReference>
<keyword evidence="7 12" id="KW-0863">Zinc-finger</keyword>
<dbReference type="InterPro" id="IPR022776">
    <property type="entry name" value="TRM13/UPF0224_CHHC_Znf_dom"/>
</dbReference>
<dbReference type="InterPro" id="IPR007871">
    <property type="entry name" value="Methyltransferase_TRM13"/>
</dbReference>
<dbReference type="GeneID" id="105274094"/>
<keyword evidence="2 12" id="KW-0489">Methyltransferase</keyword>
<evidence type="ECO:0000256" key="8">
    <source>
        <dbReference type="ARBA" id="ARBA00022833"/>
    </source>
</evidence>
<keyword evidence="4 12" id="KW-0949">S-adenosyl-L-methionine</keyword>
<dbReference type="GO" id="GO:0008270">
    <property type="term" value="F:zinc ion binding"/>
    <property type="evidence" value="ECO:0007669"/>
    <property type="project" value="UniProtKB-KW"/>
</dbReference>
<dbReference type="Pfam" id="PF05206">
    <property type="entry name" value="TRM13"/>
    <property type="match status" value="1"/>
</dbReference>
<dbReference type="InterPro" id="IPR021721">
    <property type="entry name" value="Znf_CCCH-type_TRM13"/>
</dbReference>
<reference evidence="15" key="1">
    <citation type="submission" date="2025-08" db="UniProtKB">
        <authorList>
            <consortium name="RefSeq"/>
        </authorList>
    </citation>
    <scope>IDENTIFICATION</scope>
    <source>
        <strain evidence="15">USDA-PBARC FA_bdor</strain>
        <tissue evidence="15">Whole organism</tissue>
    </source>
</reference>
<dbReference type="KEGG" id="fas:105274094"/>
<comment type="catalytic activity">
    <reaction evidence="10 12">
        <text>cytidine(4) in tRNA(Gly)(GCC) + S-adenosyl-L-methionine = 2'-O-methylcytidine(4) in tRNA(Gly)(GCC) + S-adenosyl-L-homocysteine + H(+)</text>
        <dbReference type="Rhea" id="RHEA:43192"/>
        <dbReference type="Rhea" id="RHEA-COMP:10399"/>
        <dbReference type="Rhea" id="RHEA-COMP:10400"/>
        <dbReference type="ChEBI" id="CHEBI:15378"/>
        <dbReference type="ChEBI" id="CHEBI:57856"/>
        <dbReference type="ChEBI" id="CHEBI:59789"/>
        <dbReference type="ChEBI" id="CHEBI:74495"/>
        <dbReference type="ChEBI" id="CHEBI:82748"/>
        <dbReference type="EC" id="2.1.1.225"/>
    </reaction>
</comment>
<evidence type="ECO:0000256" key="1">
    <source>
        <dbReference type="ARBA" id="ARBA00005265"/>
    </source>
</evidence>
<evidence type="ECO:0000313" key="14">
    <source>
        <dbReference type="Proteomes" id="UP000694866"/>
    </source>
</evidence>
<evidence type="ECO:0000259" key="13">
    <source>
        <dbReference type="PROSITE" id="PS51800"/>
    </source>
</evidence>
<dbReference type="GO" id="GO:0106050">
    <property type="term" value="F:tRNA 2'-O-methyltransferase activity"/>
    <property type="evidence" value="ECO:0007669"/>
    <property type="project" value="UniProtKB-UniRule"/>
</dbReference>
<evidence type="ECO:0000256" key="11">
    <source>
        <dbReference type="ARBA" id="ARBA00049393"/>
    </source>
</evidence>
<dbReference type="RefSeq" id="XP_011315240.1">
    <property type="nucleotide sequence ID" value="XM_011316938.1"/>
</dbReference>
<evidence type="ECO:0000256" key="5">
    <source>
        <dbReference type="ARBA" id="ARBA00022694"/>
    </source>
</evidence>
<dbReference type="GO" id="GO:0030488">
    <property type="term" value="P:tRNA methylation"/>
    <property type="evidence" value="ECO:0007669"/>
    <property type="project" value="InterPro"/>
</dbReference>
<feature type="domain" description="CHHC U11-48K-type" evidence="13">
    <location>
        <begin position="42"/>
        <end position="69"/>
    </location>
</feature>
<dbReference type="OrthoDB" id="258806at2759"/>
<accession>A0A9R1TTZ4</accession>
<dbReference type="PANTHER" id="PTHR12998:SF0">
    <property type="entry name" value="TRNA:M(4)X MODIFICATION ENZYME TRM13 HOMOLOG"/>
    <property type="match status" value="1"/>
</dbReference>
<comment type="catalytic activity">
    <reaction evidence="11 12">
        <text>adenosine(4) in tRNA(His) + S-adenosyl-L-methionine = 2'-O-methyladenosine(4) in tRNA(His) + S-adenosyl-L-homocysteine + H(+)</text>
        <dbReference type="Rhea" id="RHEA:43196"/>
        <dbReference type="Rhea" id="RHEA-COMP:10401"/>
        <dbReference type="Rhea" id="RHEA-COMP:10402"/>
        <dbReference type="ChEBI" id="CHEBI:15378"/>
        <dbReference type="ChEBI" id="CHEBI:57856"/>
        <dbReference type="ChEBI" id="CHEBI:59789"/>
        <dbReference type="ChEBI" id="CHEBI:74411"/>
        <dbReference type="ChEBI" id="CHEBI:74477"/>
        <dbReference type="EC" id="2.1.1.225"/>
    </reaction>
</comment>
<evidence type="ECO:0000256" key="2">
    <source>
        <dbReference type="ARBA" id="ARBA00022603"/>
    </source>
</evidence>
<keyword evidence="8 12" id="KW-0862">Zinc</keyword>
<protein>
    <recommendedName>
        <fullName evidence="12">tRNA:m(4)X modification enzyme TRM13</fullName>
        <ecNumber evidence="12">2.1.1.225</ecNumber>
    </recommendedName>
</protein>
<evidence type="ECO:0000313" key="15">
    <source>
        <dbReference type="RefSeq" id="XP_011315240.1"/>
    </source>
</evidence>
<evidence type="ECO:0000256" key="9">
    <source>
        <dbReference type="ARBA" id="ARBA00048165"/>
    </source>
</evidence>
<dbReference type="InterPro" id="IPR039044">
    <property type="entry name" value="Trm13"/>
</dbReference>
<gene>
    <name evidence="15" type="primary">LOC105274094</name>
</gene>
<keyword evidence="6 12" id="KW-0479">Metal-binding</keyword>
<dbReference type="Pfam" id="PF05253">
    <property type="entry name" value="zf-U11-48K"/>
    <property type="match status" value="1"/>
</dbReference>
<keyword evidence="3 12" id="KW-0808">Transferase</keyword>
<organism evidence="14 15">
    <name type="scientific">Fopius arisanus</name>
    <dbReference type="NCBI Taxonomy" id="64838"/>
    <lineage>
        <taxon>Eukaryota</taxon>
        <taxon>Metazoa</taxon>
        <taxon>Ecdysozoa</taxon>
        <taxon>Arthropoda</taxon>
        <taxon>Hexapoda</taxon>
        <taxon>Insecta</taxon>
        <taxon>Pterygota</taxon>
        <taxon>Neoptera</taxon>
        <taxon>Endopterygota</taxon>
        <taxon>Hymenoptera</taxon>
        <taxon>Apocrita</taxon>
        <taxon>Ichneumonoidea</taxon>
        <taxon>Braconidae</taxon>
        <taxon>Opiinae</taxon>
        <taxon>Fopius</taxon>
    </lineage>
</organism>
<name>A0A9R1TTZ4_9HYME</name>
<evidence type="ECO:0000256" key="12">
    <source>
        <dbReference type="RuleBase" id="RU367103"/>
    </source>
</evidence>
<keyword evidence="5 12" id="KW-0819">tRNA processing</keyword>
<comment type="catalytic activity">
    <reaction evidence="9 12">
        <text>cytidine(4) in tRNA(Pro) + S-adenosyl-L-methionine = 2'-O-methylcytidine(4) in tRNA(Pro) + S-adenosyl-L-homocysteine + H(+)</text>
        <dbReference type="Rhea" id="RHEA:32767"/>
        <dbReference type="Rhea" id="RHEA-COMP:10397"/>
        <dbReference type="Rhea" id="RHEA-COMP:10398"/>
        <dbReference type="ChEBI" id="CHEBI:15378"/>
        <dbReference type="ChEBI" id="CHEBI:57856"/>
        <dbReference type="ChEBI" id="CHEBI:59789"/>
        <dbReference type="ChEBI" id="CHEBI:74495"/>
        <dbReference type="ChEBI" id="CHEBI:82748"/>
        <dbReference type="EC" id="2.1.1.225"/>
    </reaction>
</comment>
<evidence type="ECO:0000256" key="7">
    <source>
        <dbReference type="ARBA" id="ARBA00022771"/>
    </source>
</evidence>
<evidence type="ECO:0000256" key="4">
    <source>
        <dbReference type="ARBA" id="ARBA00022691"/>
    </source>
</evidence>
<keyword evidence="14" id="KW-1185">Reference proteome</keyword>
<comment type="function">
    <text evidence="12">tRNA methylase which 2'-O-methylates cytidine(4) in tRNA(Pro) and tRNA(Gly)(GCC), and adenosine(4) in tRNA(His).</text>
</comment>
<dbReference type="PANTHER" id="PTHR12998">
    <property type="entry name" value="TRNA:M(4)X MODIFICATION ENZYME TRM13 HOMOLOG"/>
    <property type="match status" value="1"/>
</dbReference>
<sequence length="398" mass="45268">MERCQYFVERKKRYCKMTVKKGNKFCGEHMEVSREIPKEKKRVTCPLDNSHTCYESRLEKHLKVCNAKKIIDAKPEFIVDGINRGNVQENPERVTLNLLEDDVVEGIIRRVEAAYEDLPEVQELMLQHDVLDAEVNNPSYGKNTRKHLIQNSSILGHIARAGLAREDTCFIEFGAGKGKLTYWLAQMLKDVDNSTIVLVDRSSHRNKNDNKLRNEETTVKTIRIRADIGDLVLSKISEIKGIKHKVGIAKHLCGAATDLTIRCLSQLARDDVNSEVSGLIIAFCCHHRCDYSSYVGKNYLKTCGFTPEEFPILCSIASWATCGTGKSREVLNDPTLIVKWEKRESAGRKVKGLLNWGRIEHLRTLGFDSHLYYYITPEISLENMCVIATRGKNLEPNI</sequence>
<dbReference type="PROSITE" id="PS51800">
    <property type="entry name" value="ZF_CHHC_U11_48K"/>
    <property type="match status" value="1"/>
</dbReference>
<dbReference type="EC" id="2.1.1.225" evidence="12"/>